<feature type="transmembrane region" description="Helical" evidence="7">
    <location>
        <begin position="20"/>
        <end position="38"/>
    </location>
</feature>
<comment type="caution">
    <text evidence="9">The sequence shown here is derived from an EMBL/GenBank/DDBJ whole genome shotgun (WGS) entry which is preliminary data.</text>
</comment>
<dbReference type="AlphaFoldDB" id="C5S4T8"/>
<name>C5S4T8_9PAST</name>
<evidence type="ECO:0000256" key="2">
    <source>
        <dbReference type="ARBA" id="ARBA00022475"/>
    </source>
</evidence>
<keyword evidence="3 7" id="KW-0812">Transmembrane</keyword>
<keyword evidence="4 7" id="KW-1133">Transmembrane helix</keyword>
<evidence type="ECO:0000256" key="1">
    <source>
        <dbReference type="ARBA" id="ARBA00004651"/>
    </source>
</evidence>
<sequence>MVYFFESFLKNLSTDGITNAFFFILIIVALLGISAFLTSRFKKSKRFTSFAEYTPVLLTSLGILGTFTGIVSGLLNFDIEHIDTSISSLLGGMKTAFLSSVFGVFLSILLKIIYTIFSKNKENNALDAQAIVDNFYEQTEQLKKQNQYTESLISHIENLVKSLGSDSDSSVLGQLKLLRGDLSDRQTQFRHLIEPMATNLLSIQSLVQDNQQVFERFENKLWIKLQDFADMMSRSATEAVIEALKQVIQDFNHNLTEQFGENFKELNKAVTLLVEWQENYKKQLNEMISLYHAGVQSLSTTEMSVANIENSTKSIPTTMEHLSKVISTNQNQIDNLENHLNTFAQVRDKAVEALPEIQKQISLMLENTEKANVELVDGLKQSGEKLASDIVSISNDFKEKTLETSNKLAKSFIENGEMFTSKLTQATEPLVVSITKNHSALVESAAVLEKTATAMNDEQKAFLAQQNQISTQITDFIMRWQQQFEQNTQQIQQQFTRSLESFMQEHMQESRKLMAKLEKESETALSRTGESIDKQIKALDSALETELSRVIGNMGQALTSISRRFTDDYSELVEAMKRITTKGRNF</sequence>
<dbReference type="eggNOG" id="COG0811">
    <property type="taxonomic scope" value="Bacteria"/>
</dbReference>
<accession>C5S4T8</accession>
<gene>
    <name evidence="9" type="ORF">AM305_03158</name>
</gene>
<dbReference type="eggNOG" id="COG1196">
    <property type="taxonomic scope" value="Bacteria"/>
</dbReference>
<feature type="transmembrane region" description="Helical" evidence="7">
    <location>
        <begin position="95"/>
        <end position="117"/>
    </location>
</feature>
<dbReference type="OrthoDB" id="9798009at2"/>
<dbReference type="GO" id="GO:0015031">
    <property type="term" value="P:protein transport"/>
    <property type="evidence" value="ECO:0007669"/>
    <property type="project" value="UniProtKB-KW"/>
</dbReference>
<evidence type="ECO:0000313" key="10">
    <source>
        <dbReference type="Proteomes" id="UP000005532"/>
    </source>
</evidence>
<dbReference type="InterPro" id="IPR002898">
    <property type="entry name" value="MotA_ExbB_proton_chnl"/>
</dbReference>
<evidence type="ECO:0000256" key="6">
    <source>
        <dbReference type="RuleBase" id="RU004057"/>
    </source>
</evidence>
<keyword evidence="6" id="KW-0653">Protein transport</keyword>
<feature type="transmembrane region" description="Helical" evidence="7">
    <location>
        <begin position="50"/>
        <end position="75"/>
    </location>
</feature>
<comment type="similarity">
    <text evidence="6">Belongs to the exbB/tolQ family.</text>
</comment>
<keyword evidence="5 7" id="KW-0472">Membrane</keyword>
<feature type="domain" description="MotA/TolQ/ExbB proton channel" evidence="8">
    <location>
        <begin position="44"/>
        <end position="124"/>
    </location>
</feature>
<dbReference type="EMBL" id="ACQL01000154">
    <property type="protein sequence ID" value="EER46085.1"/>
    <property type="molecule type" value="Genomic_DNA"/>
</dbReference>
<dbReference type="Proteomes" id="UP000005532">
    <property type="component" value="Unassembled WGS sequence"/>
</dbReference>
<evidence type="ECO:0000256" key="4">
    <source>
        <dbReference type="ARBA" id="ARBA00022989"/>
    </source>
</evidence>
<evidence type="ECO:0000256" key="5">
    <source>
        <dbReference type="ARBA" id="ARBA00023136"/>
    </source>
</evidence>
<dbReference type="Pfam" id="PF01618">
    <property type="entry name" value="MotA_ExbB"/>
    <property type="match status" value="1"/>
</dbReference>
<evidence type="ECO:0000259" key="8">
    <source>
        <dbReference type="Pfam" id="PF01618"/>
    </source>
</evidence>
<evidence type="ECO:0000256" key="7">
    <source>
        <dbReference type="SAM" id="Phobius"/>
    </source>
</evidence>
<reference evidence="9 10" key="1">
    <citation type="journal article" date="2010" name="Vet. Microbiol.">
        <title>Production of haemolysins by strains of the Actinobacillus minor/porcitonsillarum complex.</title>
        <authorList>
            <person name="Arya G."/>
            <person name="Niven D.F."/>
        </authorList>
    </citation>
    <scope>NUCLEOTIDE SEQUENCE [LARGE SCALE GENOMIC DNA]</scope>
    <source>
        <strain evidence="9 10">NM305</strain>
    </source>
</reference>
<dbReference type="SUPFAM" id="SSF48371">
    <property type="entry name" value="ARM repeat"/>
    <property type="match status" value="1"/>
</dbReference>
<keyword evidence="2" id="KW-1003">Cell membrane</keyword>
<comment type="subcellular location">
    <subcellularLocation>
        <location evidence="1">Cell membrane</location>
        <topology evidence="1">Multi-pass membrane protein</topology>
    </subcellularLocation>
    <subcellularLocation>
        <location evidence="6">Membrane</location>
        <topology evidence="6">Multi-pass membrane protein</topology>
    </subcellularLocation>
</comment>
<keyword evidence="6" id="KW-0813">Transport</keyword>
<dbReference type="InterPro" id="IPR016024">
    <property type="entry name" value="ARM-type_fold"/>
</dbReference>
<dbReference type="RefSeq" id="WP_005825996.1">
    <property type="nucleotide sequence ID" value="NZ_ACQL01000154.1"/>
</dbReference>
<proteinExistence type="inferred from homology"/>
<protein>
    <recommendedName>
        <fullName evidence="8">MotA/TolQ/ExbB proton channel domain-containing protein</fullName>
    </recommendedName>
</protein>
<organism evidence="9 10">
    <name type="scientific">Actinobacillus minor NM305</name>
    <dbReference type="NCBI Taxonomy" id="637911"/>
    <lineage>
        <taxon>Bacteria</taxon>
        <taxon>Pseudomonadati</taxon>
        <taxon>Pseudomonadota</taxon>
        <taxon>Gammaproteobacteria</taxon>
        <taxon>Pasteurellales</taxon>
        <taxon>Pasteurellaceae</taxon>
        <taxon>Actinobacillus</taxon>
    </lineage>
</organism>
<evidence type="ECO:0000256" key="3">
    <source>
        <dbReference type="ARBA" id="ARBA00022692"/>
    </source>
</evidence>
<evidence type="ECO:0000313" key="9">
    <source>
        <dbReference type="EMBL" id="EER46085.1"/>
    </source>
</evidence>
<dbReference type="GO" id="GO:0005886">
    <property type="term" value="C:plasma membrane"/>
    <property type="evidence" value="ECO:0007669"/>
    <property type="project" value="UniProtKB-SubCell"/>
</dbReference>